<feature type="compositionally biased region" description="Polar residues" evidence="10">
    <location>
        <begin position="1"/>
        <end position="10"/>
    </location>
</feature>
<protein>
    <recommendedName>
        <fullName evidence="11">Zinc finger PHD-type domain-containing protein</fullName>
    </recommendedName>
</protein>
<keyword evidence="3" id="KW-0963">Cytoplasm</keyword>
<feature type="domain" description="Zinc finger PHD-type" evidence="11">
    <location>
        <begin position="250"/>
        <end position="294"/>
    </location>
</feature>
<evidence type="ECO:0000256" key="3">
    <source>
        <dbReference type="ARBA" id="ARBA00022490"/>
    </source>
</evidence>
<dbReference type="InterPro" id="IPR001965">
    <property type="entry name" value="Znf_PHD"/>
</dbReference>
<keyword evidence="8" id="KW-0539">Nucleus</keyword>
<dbReference type="CDD" id="cd15632">
    <property type="entry name" value="PHD_PHF13"/>
    <property type="match status" value="1"/>
</dbReference>
<dbReference type="GO" id="GO:0005634">
    <property type="term" value="C:nucleus"/>
    <property type="evidence" value="ECO:0007669"/>
    <property type="project" value="UniProtKB-SubCell"/>
</dbReference>
<evidence type="ECO:0000256" key="7">
    <source>
        <dbReference type="ARBA" id="ARBA00023006"/>
    </source>
</evidence>
<dbReference type="EMBL" id="BFAA01018723">
    <property type="protein sequence ID" value="GCB81137.1"/>
    <property type="molecule type" value="Genomic_DNA"/>
</dbReference>
<feature type="region of interest" description="Disordered" evidence="10">
    <location>
        <begin position="117"/>
        <end position="164"/>
    </location>
</feature>
<dbReference type="Pfam" id="PF13831">
    <property type="entry name" value="PHD_2"/>
    <property type="match status" value="1"/>
</dbReference>
<comment type="caution">
    <text evidence="12">The sequence shown here is derived from an EMBL/GenBank/DDBJ whole genome shotgun (WGS) entry which is preliminary data.</text>
</comment>
<feature type="compositionally biased region" description="Basic residues" evidence="10">
    <location>
        <begin position="152"/>
        <end position="164"/>
    </location>
</feature>
<evidence type="ECO:0000256" key="10">
    <source>
        <dbReference type="SAM" id="MobiDB-lite"/>
    </source>
</evidence>
<evidence type="ECO:0000313" key="13">
    <source>
        <dbReference type="Proteomes" id="UP000288216"/>
    </source>
</evidence>
<dbReference type="GO" id="GO:0006914">
    <property type="term" value="P:autophagy"/>
    <property type="evidence" value="ECO:0007669"/>
    <property type="project" value="UniProtKB-KW"/>
</dbReference>
<sequence>MGSPSLSDALQSVGVDSQPAEKRKRTVEDFNQFCNFVLAYTGYIPPCREECDWTPSSSNSPVPTESVLDSDSWDSTQSVDFDTIQDFVKKASSKRNGFHPLKPAGGLLDRLKLKDSLYPAPEPKKEKRNKRWGPEAEKQRGPPDGEKSGFSRIKRRKKWKLKKGRAEKKVKASLSETDSDEEVVKASFLPEPLRPEVAAAYPENYQMEIKESLSMGNSQDGGTSSSEGETRIMDEDIMVESDDDSWGLVTCYCQKPFAGRPMIECNQCNTWIHLSCAKIRKSKVPDVFFCEKCREGRKANPGRKKSP</sequence>
<reference evidence="12 13" key="1">
    <citation type="journal article" date="2018" name="Nat. Ecol. Evol.">
        <title>Shark genomes provide insights into elasmobranch evolution and the origin of vertebrates.</title>
        <authorList>
            <person name="Hara Y"/>
            <person name="Yamaguchi K"/>
            <person name="Onimaru K"/>
            <person name="Kadota M"/>
            <person name="Koyanagi M"/>
            <person name="Keeley SD"/>
            <person name="Tatsumi K"/>
            <person name="Tanaka K"/>
            <person name="Motone F"/>
            <person name="Kageyama Y"/>
            <person name="Nozu R"/>
            <person name="Adachi N"/>
            <person name="Nishimura O"/>
            <person name="Nakagawa R"/>
            <person name="Tanegashima C"/>
            <person name="Kiyatake I"/>
            <person name="Matsumoto R"/>
            <person name="Murakumo K"/>
            <person name="Nishida K"/>
            <person name="Terakita A"/>
            <person name="Kuratani S"/>
            <person name="Sato K"/>
            <person name="Hyodo S Kuraku.S."/>
        </authorList>
    </citation>
    <scope>NUCLEOTIDE SEQUENCE [LARGE SCALE GENOMIC DNA]</scope>
</reference>
<dbReference type="PANTHER" id="PTHR14571">
    <property type="entry name" value="HISTONE-LYSINE N-METHYLTRANSFERASE SET-26-RELATED"/>
    <property type="match status" value="1"/>
</dbReference>
<dbReference type="SUPFAM" id="SSF57903">
    <property type="entry name" value="FYVE/PHD zinc finger"/>
    <property type="match status" value="1"/>
</dbReference>
<evidence type="ECO:0000256" key="9">
    <source>
        <dbReference type="ARBA" id="ARBA00037988"/>
    </source>
</evidence>
<feature type="region of interest" description="Disordered" evidence="10">
    <location>
        <begin position="51"/>
        <end position="75"/>
    </location>
</feature>
<evidence type="ECO:0000259" key="11">
    <source>
        <dbReference type="SMART" id="SM00249"/>
    </source>
</evidence>
<evidence type="ECO:0000256" key="1">
    <source>
        <dbReference type="ARBA" id="ARBA00004123"/>
    </source>
</evidence>
<feature type="region of interest" description="Disordered" evidence="10">
    <location>
        <begin position="1"/>
        <end position="22"/>
    </location>
</feature>
<dbReference type="GO" id="GO:0031398">
    <property type="term" value="P:positive regulation of protein ubiquitination"/>
    <property type="evidence" value="ECO:0007669"/>
    <property type="project" value="TreeGrafter"/>
</dbReference>
<dbReference type="Proteomes" id="UP000288216">
    <property type="component" value="Unassembled WGS sequence"/>
</dbReference>
<comment type="similarity">
    <text evidence="9">Belongs to the PHF23 family.</text>
</comment>
<dbReference type="STRING" id="75743.A0A401Q732"/>
<dbReference type="InterPro" id="IPR013083">
    <property type="entry name" value="Znf_RING/FYVE/PHD"/>
</dbReference>
<dbReference type="Gene3D" id="3.30.40.10">
    <property type="entry name" value="Zinc/RING finger domain, C3HC4 (zinc finger)"/>
    <property type="match status" value="1"/>
</dbReference>
<keyword evidence="4" id="KW-0479">Metal-binding</keyword>
<evidence type="ECO:0000256" key="4">
    <source>
        <dbReference type="ARBA" id="ARBA00022723"/>
    </source>
</evidence>
<keyword evidence="7" id="KW-0072">Autophagy</keyword>
<accession>A0A401Q732</accession>
<evidence type="ECO:0000256" key="8">
    <source>
        <dbReference type="ARBA" id="ARBA00023242"/>
    </source>
</evidence>
<dbReference type="OrthoDB" id="79252at2759"/>
<evidence type="ECO:0000256" key="5">
    <source>
        <dbReference type="ARBA" id="ARBA00022771"/>
    </source>
</evidence>
<evidence type="ECO:0000256" key="2">
    <source>
        <dbReference type="ARBA" id="ARBA00004496"/>
    </source>
</evidence>
<evidence type="ECO:0000313" key="12">
    <source>
        <dbReference type="EMBL" id="GCB81137.1"/>
    </source>
</evidence>
<dbReference type="InterPro" id="IPR019787">
    <property type="entry name" value="Znf_PHD-finger"/>
</dbReference>
<keyword evidence="13" id="KW-1185">Reference proteome</keyword>
<feature type="compositionally biased region" description="Basic and acidic residues" evidence="10">
    <location>
        <begin position="132"/>
        <end position="149"/>
    </location>
</feature>
<evidence type="ECO:0000256" key="6">
    <source>
        <dbReference type="ARBA" id="ARBA00022833"/>
    </source>
</evidence>
<organism evidence="12 13">
    <name type="scientific">Scyliorhinus torazame</name>
    <name type="common">Cloudy catshark</name>
    <name type="synonym">Catulus torazame</name>
    <dbReference type="NCBI Taxonomy" id="75743"/>
    <lineage>
        <taxon>Eukaryota</taxon>
        <taxon>Metazoa</taxon>
        <taxon>Chordata</taxon>
        <taxon>Craniata</taxon>
        <taxon>Vertebrata</taxon>
        <taxon>Chondrichthyes</taxon>
        <taxon>Elasmobranchii</taxon>
        <taxon>Galeomorphii</taxon>
        <taxon>Galeoidea</taxon>
        <taxon>Carcharhiniformes</taxon>
        <taxon>Scyliorhinidae</taxon>
        <taxon>Scyliorhinus</taxon>
    </lineage>
</organism>
<dbReference type="PANTHER" id="PTHR14571:SF8">
    <property type="entry name" value="PHD FINGER PROTEIN 23"/>
    <property type="match status" value="1"/>
</dbReference>
<comment type="subcellular location">
    <subcellularLocation>
        <location evidence="2">Cytoplasm</location>
    </subcellularLocation>
    <subcellularLocation>
        <location evidence="1">Nucleus</location>
    </subcellularLocation>
</comment>
<keyword evidence="5" id="KW-0863">Zinc-finger</keyword>
<dbReference type="AlphaFoldDB" id="A0A401Q732"/>
<dbReference type="InterPro" id="IPR011011">
    <property type="entry name" value="Znf_FYVE_PHD"/>
</dbReference>
<name>A0A401Q732_SCYTO</name>
<feature type="compositionally biased region" description="Polar residues" evidence="10">
    <location>
        <begin position="54"/>
        <end position="75"/>
    </location>
</feature>
<dbReference type="InterPro" id="IPR041947">
    <property type="entry name" value="PHD_PHF13"/>
</dbReference>
<proteinExistence type="inferred from homology"/>
<dbReference type="GO" id="GO:0008270">
    <property type="term" value="F:zinc ion binding"/>
    <property type="evidence" value="ECO:0007669"/>
    <property type="project" value="UniProtKB-KW"/>
</dbReference>
<dbReference type="GO" id="GO:1901097">
    <property type="term" value="P:negative regulation of autophagosome maturation"/>
    <property type="evidence" value="ECO:0007669"/>
    <property type="project" value="TreeGrafter"/>
</dbReference>
<dbReference type="GO" id="GO:1902902">
    <property type="term" value="P:negative regulation of autophagosome assembly"/>
    <property type="evidence" value="ECO:0007669"/>
    <property type="project" value="TreeGrafter"/>
</dbReference>
<keyword evidence="6" id="KW-0862">Zinc</keyword>
<gene>
    <name evidence="12" type="ORF">scyTo_0021339</name>
</gene>
<dbReference type="GO" id="GO:0005737">
    <property type="term" value="C:cytoplasm"/>
    <property type="evidence" value="ECO:0007669"/>
    <property type="project" value="UniProtKB-SubCell"/>
</dbReference>
<dbReference type="SMART" id="SM00249">
    <property type="entry name" value="PHD"/>
    <property type="match status" value="1"/>
</dbReference>
<dbReference type="OMA" id="CRDMRRS"/>